<dbReference type="Proteomes" id="UP001597094">
    <property type="component" value="Unassembled WGS sequence"/>
</dbReference>
<protein>
    <submittedName>
        <fullName evidence="3">Porin family protein</fullName>
    </submittedName>
</protein>
<proteinExistence type="predicted"/>
<dbReference type="EMBL" id="JBHTLD010000139">
    <property type="protein sequence ID" value="MFD1187416.1"/>
    <property type="molecule type" value="Genomic_DNA"/>
</dbReference>
<feature type="chain" id="PRO_5046007970" evidence="1">
    <location>
        <begin position="21"/>
        <end position="160"/>
    </location>
</feature>
<feature type="domain" description="Outer membrane protein beta-barrel" evidence="2">
    <location>
        <begin position="19"/>
        <end position="159"/>
    </location>
</feature>
<comment type="caution">
    <text evidence="3">The sequence shown here is derived from an EMBL/GenBank/DDBJ whole genome shotgun (WGS) entry which is preliminary data.</text>
</comment>
<evidence type="ECO:0000256" key="1">
    <source>
        <dbReference type="SAM" id="SignalP"/>
    </source>
</evidence>
<dbReference type="Pfam" id="PF13568">
    <property type="entry name" value="OMP_b-brl_2"/>
    <property type="match status" value="1"/>
</dbReference>
<evidence type="ECO:0000313" key="3">
    <source>
        <dbReference type="EMBL" id="MFD1187416.1"/>
    </source>
</evidence>
<feature type="signal peptide" evidence="1">
    <location>
        <begin position="1"/>
        <end position="20"/>
    </location>
</feature>
<reference evidence="4" key="1">
    <citation type="journal article" date="2019" name="Int. J. Syst. Evol. Microbiol.">
        <title>The Global Catalogue of Microorganisms (GCM) 10K type strain sequencing project: providing services to taxonomists for standard genome sequencing and annotation.</title>
        <authorList>
            <consortium name="The Broad Institute Genomics Platform"/>
            <consortium name="The Broad Institute Genome Sequencing Center for Infectious Disease"/>
            <person name="Wu L."/>
            <person name="Ma J."/>
        </authorList>
    </citation>
    <scope>NUCLEOTIDE SEQUENCE [LARGE SCALE GENOMIC DNA]</scope>
    <source>
        <strain evidence="4">JCM 31319</strain>
    </source>
</reference>
<dbReference type="InterPro" id="IPR025665">
    <property type="entry name" value="Beta-barrel_OMP_2"/>
</dbReference>
<keyword evidence="4" id="KW-1185">Reference proteome</keyword>
<evidence type="ECO:0000259" key="2">
    <source>
        <dbReference type="Pfam" id="PF13568"/>
    </source>
</evidence>
<name>A0ABW3SRQ3_9BACT</name>
<keyword evidence="1" id="KW-0732">Signal</keyword>
<organism evidence="3 4">
    <name type="scientific">Pontibacter rugosus</name>
    <dbReference type="NCBI Taxonomy" id="1745966"/>
    <lineage>
        <taxon>Bacteria</taxon>
        <taxon>Pseudomonadati</taxon>
        <taxon>Bacteroidota</taxon>
        <taxon>Cytophagia</taxon>
        <taxon>Cytophagales</taxon>
        <taxon>Hymenobacteraceae</taxon>
        <taxon>Pontibacter</taxon>
    </lineage>
</organism>
<dbReference type="RefSeq" id="WP_377528877.1">
    <property type="nucleotide sequence ID" value="NZ_JBHTLD010000139.1"/>
</dbReference>
<accession>A0ABW3SRQ3</accession>
<evidence type="ECO:0000313" key="4">
    <source>
        <dbReference type="Proteomes" id="UP001597094"/>
    </source>
</evidence>
<sequence length="160" mass="17421">MKKVLFTLATVLIINMAAQAQIFQAGVKGGLSSSNVSLKELRNDPLQYTEADNLTGYHVGAFARLNILNVVLQPEFILASSGGKVEVTDNANSTNVYVEKFRFNRMDVPLLIGYNFFKVARVQAGPVASTLITAKQEGSNIKDRFANSDWGYQAGVGVDM</sequence>
<gene>
    <name evidence="3" type="ORF">ACFQ2O_14455</name>
</gene>